<dbReference type="CDD" id="cd00200">
    <property type="entry name" value="WD40"/>
    <property type="match status" value="1"/>
</dbReference>
<feature type="domain" description="COPA/B TPR" evidence="19">
    <location>
        <begin position="631"/>
        <end position="811"/>
    </location>
</feature>
<dbReference type="Gene3D" id="1.25.40.470">
    <property type="match status" value="1"/>
</dbReference>
<evidence type="ECO:0000256" key="11">
    <source>
        <dbReference type="ARBA" id="ARBA00023034"/>
    </source>
</evidence>
<keyword evidence="5" id="KW-0813">Transport</keyword>
<dbReference type="PANTHER" id="PTHR19876:SF2">
    <property type="entry name" value="COATOMER SUBUNIT BETA"/>
    <property type="match status" value="1"/>
</dbReference>
<evidence type="ECO:0000256" key="13">
    <source>
        <dbReference type="ARBA" id="ARBA00023329"/>
    </source>
</evidence>
<feature type="region of interest" description="Disordered" evidence="17">
    <location>
        <begin position="880"/>
        <end position="915"/>
    </location>
</feature>
<dbReference type="PRINTS" id="PR00320">
    <property type="entry name" value="GPROTEINBRPT"/>
</dbReference>
<sequence>MPGPGEGLGCAALAAGAAAGGSRPCCLPLTPVSCRALLPRAAPVQKVFSQRSDRVKSVELHPTEPWILASLYNGHVYIWNYAEQSLVKSFEVTDLPVRTAKFVPRKQWVVCGADDMFVRVYNYNTMDKVKQFEAHTDYIRHIAVHPTLPYILTCSDDMLIKLWDWDKGWACTQIFEGHSHYVMQLVFNPKDTNTFASASLDRTIKVWSLGNPTPNMTLEGHEKGVNCVDYYSGGDRPYLVSGADDRLVKVWDYQTKACIQTLDGHAHNISTVCFHPELPLILTGSEDGTVKLWHSTTYRLENTLNYGMERVWAVGYVKGSNSVAVGYDEGCVMVKMGREEPVASMDASGKIIWARHNEVQTVNVKSLGDAEETDGERLPLAVKDLGSSDIYPQSLQHSPNGRFVTVCGDGEYVIYTALAWRNKSFGQALEFVWGDDSNVFAVRESSNTIKIHRNFKEALTIRTGFAAEAIHGGQLLSVRAQDFIVFYDWATGKVVRRIDVAARGVHWSEGGSLVAIAAESSFYLLEYDRDAAEAALSSGQELDEDGVEEAFELQAEIPEKIRTGIWVGDCFIYNNAAWRLNYCVGGEVTTLYHLDRPMYLLGYLASQSKVYLMDKDFSVVPYTLLLSVVEYKTLVLRGDMETAADVLETIPQDQHNSIAKFLEAKGMPEQALQVATDTDYKFELAVGLGLLDLALELAGQTDNESKWRQLGELALANGKLDVAQQCFTRAKDLGGLLLLHSSHGDVAGMDQLATLAEAAGRQNIAFVCHFLRGRLDACIDLLIACGRLPEAAFFARTYAPSRMTEVVKLWQGDLAKINPKAAESLANPDEYPNLFPGIEDALKAEAWLRQKAAHPVPASRYPEVEGEHMQDILERIGELSLNGPPAANGPPPPPPPASFSPPPAPAPAPSFSPPAAAAPAAAAAVAAAGMDDLLGLGDEEEVHQERQPDLMHDESQGEDVFGSTSPPPAAAPPPPAAAAAAPGGFGYAPAAAPPSFGGPPAPPAAAAPPPPAPAPAVAPAGGSGLTPEEEALLAEDDGLMGDDLGLDDADLADADVDLDDDDWGLDAEGKAD</sequence>
<dbReference type="SMART" id="SM00320">
    <property type="entry name" value="WD40"/>
    <property type="match status" value="6"/>
</dbReference>
<accession>A0A2P6TU52</accession>
<feature type="repeat" description="WD" evidence="16">
    <location>
        <begin position="218"/>
        <end position="261"/>
    </location>
</feature>
<reference evidence="20 21" key="1">
    <citation type="journal article" date="2018" name="Plant J.">
        <title>Genome sequences of Chlorella sorokiniana UTEX 1602 and Micractinium conductrix SAG 241.80: implications to maltose excretion by a green alga.</title>
        <authorList>
            <person name="Arriola M.B."/>
            <person name="Velmurugan N."/>
            <person name="Zhang Y."/>
            <person name="Plunkett M.H."/>
            <person name="Hondzo H."/>
            <person name="Barney B.M."/>
        </authorList>
    </citation>
    <scope>NUCLEOTIDE SEQUENCE [LARGE SCALE GENOMIC DNA]</scope>
    <source>
        <strain evidence="21">UTEX 1602</strain>
    </source>
</reference>
<dbReference type="FunFam" id="2.130.10.10:FF:000008">
    <property type="entry name" value="Coatomer subunit beta"/>
    <property type="match status" value="1"/>
</dbReference>
<evidence type="ECO:0000256" key="1">
    <source>
        <dbReference type="ARBA" id="ARBA00004255"/>
    </source>
</evidence>
<dbReference type="Pfam" id="PF00400">
    <property type="entry name" value="WD40"/>
    <property type="match status" value="5"/>
</dbReference>
<gene>
    <name evidence="20" type="ORF">C2E21_3721</name>
</gene>
<dbReference type="STRING" id="3076.A0A2P6TU52"/>
<evidence type="ECO:0000256" key="3">
    <source>
        <dbReference type="ARBA" id="ARBA00010844"/>
    </source>
</evidence>
<dbReference type="EMBL" id="LHPG02000006">
    <property type="protein sequence ID" value="PRW57584.1"/>
    <property type="molecule type" value="Genomic_DNA"/>
</dbReference>
<proteinExistence type="inferred from homology"/>
<feature type="repeat" description="WD" evidence="16">
    <location>
        <begin position="48"/>
        <end position="89"/>
    </location>
</feature>
<keyword evidence="11" id="KW-0333">Golgi apparatus</keyword>
<evidence type="ECO:0000256" key="17">
    <source>
        <dbReference type="SAM" id="MobiDB-lite"/>
    </source>
</evidence>
<evidence type="ECO:0000256" key="8">
    <source>
        <dbReference type="ARBA" id="ARBA00022737"/>
    </source>
</evidence>
<dbReference type="InterPro" id="IPR006692">
    <property type="entry name" value="Beta-prop_COPA/B_2nd"/>
</dbReference>
<feature type="repeat" description="WD" evidence="16">
    <location>
        <begin position="262"/>
        <end position="303"/>
    </location>
</feature>
<keyword evidence="8" id="KW-0677">Repeat</keyword>
<name>A0A2P6TU52_CHLSO</name>
<dbReference type="FunFam" id="1.25.40.470:FF:000001">
    <property type="entry name" value="Coatomer subunit beta"/>
    <property type="match status" value="1"/>
</dbReference>
<keyword evidence="21" id="KW-1185">Reference proteome</keyword>
<feature type="compositionally biased region" description="Pro residues" evidence="17">
    <location>
        <begin position="887"/>
        <end position="912"/>
    </location>
</feature>
<feature type="compositionally biased region" description="Pro residues" evidence="17">
    <location>
        <begin position="996"/>
        <end position="1016"/>
    </location>
</feature>
<feature type="compositionally biased region" description="Low complexity" evidence="17">
    <location>
        <begin position="977"/>
        <end position="995"/>
    </location>
</feature>
<evidence type="ECO:0000256" key="10">
    <source>
        <dbReference type="ARBA" id="ARBA00022927"/>
    </source>
</evidence>
<dbReference type="PANTHER" id="PTHR19876">
    <property type="entry name" value="COATOMER"/>
    <property type="match status" value="1"/>
</dbReference>
<comment type="function">
    <text evidence="14">The coatomer is a cytosolic protein complex that binds to dilysine motifs and reversibly associates with Golgi non-clathrin-coated vesicles, which further mediate biosynthetic protein transport from the ER, via the Golgi up to the trans Golgi network. Coatomer complex is required for budding from Golgi membranes, and is essential for the retrograde Golgi-to-ER transport of dilysine-tagged proteins.</text>
</comment>
<evidence type="ECO:0000259" key="18">
    <source>
        <dbReference type="Pfam" id="PF04053"/>
    </source>
</evidence>
<keyword evidence="6" id="KW-0963">Cytoplasm</keyword>
<evidence type="ECO:0000256" key="4">
    <source>
        <dbReference type="ARBA" id="ARBA00011775"/>
    </source>
</evidence>
<keyword evidence="10" id="KW-0653">Protein transport</keyword>
<dbReference type="GO" id="GO:0006886">
    <property type="term" value="P:intracellular protein transport"/>
    <property type="evidence" value="ECO:0007669"/>
    <property type="project" value="InterPro"/>
</dbReference>
<feature type="domain" description="COPA/B second beta-propeller" evidence="18">
    <location>
        <begin position="356"/>
        <end position="614"/>
    </location>
</feature>
<dbReference type="InterPro" id="IPR050844">
    <property type="entry name" value="Coatomer_complex_subunit"/>
</dbReference>
<dbReference type="AlphaFoldDB" id="A0A2P6TU52"/>
<evidence type="ECO:0000259" key="19">
    <source>
        <dbReference type="Pfam" id="PF23953"/>
    </source>
</evidence>
<dbReference type="InterPro" id="IPR036322">
    <property type="entry name" value="WD40_repeat_dom_sf"/>
</dbReference>
<keyword evidence="13" id="KW-0968">Cytoplasmic vesicle</keyword>
<feature type="compositionally biased region" description="Pro residues" evidence="17">
    <location>
        <begin position="965"/>
        <end position="976"/>
    </location>
</feature>
<dbReference type="OrthoDB" id="10261470at2759"/>
<dbReference type="GO" id="GO:0000139">
    <property type="term" value="C:Golgi membrane"/>
    <property type="evidence" value="ECO:0007669"/>
    <property type="project" value="UniProtKB-SubCell"/>
</dbReference>
<dbReference type="GO" id="GO:0006891">
    <property type="term" value="P:intra-Golgi vesicle-mediated transport"/>
    <property type="evidence" value="ECO:0007669"/>
    <property type="project" value="TreeGrafter"/>
</dbReference>
<protein>
    <recommendedName>
        <fullName evidence="15">Beta'-coat protein</fullName>
    </recommendedName>
</protein>
<dbReference type="Pfam" id="PF04053">
    <property type="entry name" value="B-prop_COPA_B_2nd"/>
    <property type="match status" value="1"/>
</dbReference>
<evidence type="ECO:0000256" key="16">
    <source>
        <dbReference type="PROSITE-ProRule" id="PRU00221"/>
    </source>
</evidence>
<dbReference type="SUPFAM" id="SSF50978">
    <property type="entry name" value="WD40 repeat-like"/>
    <property type="match status" value="1"/>
</dbReference>
<dbReference type="PROSITE" id="PS50082">
    <property type="entry name" value="WD_REPEATS_2"/>
    <property type="match status" value="5"/>
</dbReference>
<comment type="similarity">
    <text evidence="3">Belongs to the WD repeat COPB2 family.</text>
</comment>
<evidence type="ECO:0000256" key="9">
    <source>
        <dbReference type="ARBA" id="ARBA00022892"/>
    </source>
</evidence>
<dbReference type="CDD" id="cd22947">
    <property type="entry name" value="Coatomer_WDAD_beta-like"/>
    <property type="match status" value="1"/>
</dbReference>
<dbReference type="InterPro" id="IPR001680">
    <property type="entry name" value="WD40_rpt"/>
</dbReference>
<comment type="subunit">
    <text evidence="4">Oligomeric complex that consists of at least the alpha, beta, beta', gamma, delta, epsilon and zeta subunits.</text>
</comment>
<dbReference type="PROSITE" id="PS50294">
    <property type="entry name" value="WD_REPEATS_REGION"/>
    <property type="match status" value="4"/>
</dbReference>
<evidence type="ECO:0000256" key="12">
    <source>
        <dbReference type="ARBA" id="ARBA00023136"/>
    </source>
</evidence>
<dbReference type="Proteomes" id="UP000239899">
    <property type="component" value="Unassembled WGS sequence"/>
</dbReference>
<feature type="repeat" description="WD" evidence="16">
    <location>
        <begin position="175"/>
        <end position="217"/>
    </location>
</feature>
<dbReference type="InterPro" id="IPR020472">
    <property type="entry name" value="WD40_PAC1"/>
</dbReference>
<organism evidence="20 21">
    <name type="scientific">Chlorella sorokiniana</name>
    <name type="common">Freshwater green alga</name>
    <dbReference type="NCBI Taxonomy" id="3076"/>
    <lineage>
        <taxon>Eukaryota</taxon>
        <taxon>Viridiplantae</taxon>
        <taxon>Chlorophyta</taxon>
        <taxon>core chlorophytes</taxon>
        <taxon>Trebouxiophyceae</taxon>
        <taxon>Chlorellales</taxon>
        <taxon>Chlorellaceae</taxon>
        <taxon>Chlorella clade</taxon>
        <taxon>Chlorella</taxon>
    </lineage>
</organism>
<dbReference type="InterPro" id="IPR011048">
    <property type="entry name" value="Haem_d1_sf"/>
</dbReference>
<dbReference type="GO" id="GO:0006888">
    <property type="term" value="P:endoplasmic reticulum to Golgi vesicle-mediated transport"/>
    <property type="evidence" value="ECO:0007669"/>
    <property type="project" value="TreeGrafter"/>
</dbReference>
<comment type="subcellular location">
    <subcellularLocation>
        <location evidence="2">Cytoplasmic vesicle</location>
        <location evidence="2">COPI-coated vesicle membrane</location>
        <topology evidence="2">Peripheral membrane protein</topology>
        <orientation evidence="2">Cytoplasmic side</orientation>
    </subcellularLocation>
    <subcellularLocation>
        <location evidence="1">Golgi apparatus membrane</location>
        <topology evidence="1">Peripheral membrane protein</topology>
        <orientation evidence="1">Cytoplasmic side</orientation>
    </subcellularLocation>
</comment>
<dbReference type="InterPro" id="IPR015943">
    <property type="entry name" value="WD40/YVTN_repeat-like_dom_sf"/>
</dbReference>
<dbReference type="Pfam" id="PF23953">
    <property type="entry name" value="TPR_COPA_B"/>
    <property type="match status" value="1"/>
</dbReference>
<evidence type="ECO:0000256" key="6">
    <source>
        <dbReference type="ARBA" id="ARBA00022490"/>
    </source>
</evidence>
<evidence type="ECO:0000256" key="14">
    <source>
        <dbReference type="ARBA" id="ARBA00025536"/>
    </source>
</evidence>
<evidence type="ECO:0000256" key="7">
    <source>
        <dbReference type="ARBA" id="ARBA00022574"/>
    </source>
</evidence>
<feature type="compositionally biased region" description="Acidic residues" evidence="17">
    <location>
        <begin position="1027"/>
        <end position="1047"/>
    </location>
</feature>
<dbReference type="GO" id="GO:0005198">
    <property type="term" value="F:structural molecule activity"/>
    <property type="evidence" value="ECO:0007669"/>
    <property type="project" value="InterPro"/>
</dbReference>
<dbReference type="GO" id="GO:0006890">
    <property type="term" value="P:retrograde vesicle-mediated transport, Golgi to endoplasmic reticulum"/>
    <property type="evidence" value="ECO:0007669"/>
    <property type="project" value="TreeGrafter"/>
</dbReference>
<keyword evidence="9" id="KW-0931">ER-Golgi transport</keyword>
<evidence type="ECO:0000256" key="5">
    <source>
        <dbReference type="ARBA" id="ARBA00022448"/>
    </source>
</evidence>
<evidence type="ECO:0000256" key="15">
    <source>
        <dbReference type="ARBA" id="ARBA00032920"/>
    </source>
</evidence>
<keyword evidence="12" id="KW-0472">Membrane</keyword>
<feature type="region of interest" description="Disordered" evidence="17">
    <location>
        <begin position="954"/>
        <end position="1047"/>
    </location>
</feature>
<evidence type="ECO:0000313" key="21">
    <source>
        <dbReference type="Proteomes" id="UP000239899"/>
    </source>
</evidence>
<dbReference type="Gene3D" id="2.130.10.10">
    <property type="entry name" value="YVTN repeat-like/Quinoprotein amine dehydrogenase"/>
    <property type="match status" value="1"/>
</dbReference>
<feature type="repeat" description="WD" evidence="16">
    <location>
        <begin position="132"/>
        <end position="164"/>
    </location>
</feature>
<evidence type="ECO:0000256" key="2">
    <source>
        <dbReference type="ARBA" id="ARBA00004347"/>
    </source>
</evidence>
<evidence type="ECO:0000313" key="20">
    <source>
        <dbReference type="EMBL" id="PRW57584.1"/>
    </source>
</evidence>
<dbReference type="SUPFAM" id="SSF51004">
    <property type="entry name" value="C-terminal (heme d1) domain of cytochrome cd1-nitrite reductase"/>
    <property type="match status" value="1"/>
</dbReference>
<keyword evidence="7 16" id="KW-0853">WD repeat</keyword>
<dbReference type="InterPro" id="IPR056176">
    <property type="entry name" value="TPR_COPA_B"/>
</dbReference>
<dbReference type="GO" id="GO:0030126">
    <property type="term" value="C:COPI vesicle coat"/>
    <property type="evidence" value="ECO:0007669"/>
    <property type="project" value="TreeGrafter"/>
</dbReference>
<comment type="caution">
    <text evidence="20">The sequence shown here is derived from an EMBL/GenBank/DDBJ whole genome shotgun (WGS) entry which is preliminary data.</text>
</comment>